<dbReference type="RefSeq" id="WP_387418408.1">
    <property type="nucleotide sequence ID" value="NZ_JBIASD010000079.1"/>
</dbReference>
<comment type="caution">
    <text evidence="1">The sequence shown here is derived from an EMBL/GenBank/DDBJ whole genome shotgun (WGS) entry which is preliminary data.</text>
</comment>
<evidence type="ECO:0000313" key="1">
    <source>
        <dbReference type="EMBL" id="MFF3672247.1"/>
    </source>
</evidence>
<protein>
    <submittedName>
        <fullName evidence="1">Type II toxin-antitoxin system VapC family toxin</fullName>
    </submittedName>
</protein>
<accession>A0ABW6T4M5</accession>
<gene>
    <name evidence="1" type="ORF">ACFYXI_42875</name>
</gene>
<evidence type="ECO:0000313" key="2">
    <source>
        <dbReference type="Proteomes" id="UP001602013"/>
    </source>
</evidence>
<reference evidence="1 2" key="1">
    <citation type="submission" date="2024-10" db="EMBL/GenBank/DDBJ databases">
        <title>The Natural Products Discovery Center: Release of the First 8490 Sequenced Strains for Exploring Actinobacteria Biosynthetic Diversity.</title>
        <authorList>
            <person name="Kalkreuter E."/>
            <person name="Kautsar S.A."/>
            <person name="Yang D."/>
            <person name="Bader C.D."/>
            <person name="Teijaro C.N."/>
            <person name="Fluegel L."/>
            <person name="Davis C.M."/>
            <person name="Simpson J.R."/>
            <person name="Lauterbach L."/>
            <person name="Steele A.D."/>
            <person name="Gui C."/>
            <person name="Meng S."/>
            <person name="Li G."/>
            <person name="Viehrig K."/>
            <person name="Ye F."/>
            <person name="Su P."/>
            <person name="Kiefer A.F."/>
            <person name="Nichols A."/>
            <person name="Cepeda A.J."/>
            <person name="Yan W."/>
            <person name="Fan B."/>
            <person name="Jiang Y."/>
            <person name="Adhikari A."/>
            <person name="Zheng C.-J."/>
            <person name="Schuster L."/>
            <person name="Cowan T.M."/>
            <person name="Smanski M.J."/>
            <person name="Chevrette M.G."/>
            <person name="De Carvalho L.P.S."/>
            <person name="Shen B."/>
        </authorList>
    </citation>
    <scope>NUCLEOTIDE SEQUENCE [LARGE SCALE GENOMIC DNA]</scope>
    <source>
        <strain evidence="1 2">NPDC002173</strain>
    </source>
</reference>
<dbReference type="Gene3D" id="3.40.50.1010">
    <property type="entry name" value="5'-nuclease"/>
    <property type="match status" value="1"/>
</dbReference>
<dbReference type="Proteomes" id="UP001602013">
    <property type="component" value="Unassembled WGS sequence"/>
</dbReference>
<keyword evidence="2" id="KW-1185">Reference proteome</keyword>
<proteinExistence type="predicted"/>
<sequence>MTKYVIGPDVALRLAHNETVIPDEHQILAPALLRSQMLSLLYQAVGCGEITKKDADRRLNYVRGLRIRLLGDRVLQSTAWQIADQLGWPDTFAAEYVALTLLQADAFITLDAELAQAVQELVTTAPIEALS</sequence>
<name>A0ABW6T4M5_9ACTN</name>
<organism evidence="1 2">
    <name type="scientific">Microtetraspora malaysiensis</name>
    <dbReference type="NCBI Taxonomy" id="161358"/>
    <lineage>
        <taxon>Bacteria</taxon>
        <taxon>Bacillati</taxon>
        <taxon>Actinomycetota</taxon>
        <taxon>Actinomycetes</taxon>
        <taxon>Streptosporangiales</taxon>
        <taxon>Streptosporangiaceae</taxon>
        <taxon>Microtetraspora</taxon>
    </lineage>
</organism>
<dbReference type="EMBL" id="JBIASD010000079">
    <property type="protein sequence ID" value="MFF3672247.1"/>
    <property type="molecule type" value="Genomic_DNA"/>
</dbReference>